<comment type="caution">
    <text evidence="2">The sequence shown here is derived from an EMBL/GenBank/DDBJ whole genome shotgun (WGS) entry which is preliminary data.</text>
</comment>
<dbReference type="AlphaFoldDB" id="A0AAD7ASZ0"/>
<protein>
    <submittedName>
        <fullName evidence="2">Uncharacterized protein</fullName>
    </submittedName>
</protein>
<proteinExistence type="predicted"/>
<reference evidence="2" key="1">
    <citation type="submission" date="2023-03" db="EMBL/GenBank/DDBJ databases">
        <title>Massive genome expansion in bonnet fungi (Mycena s.s.) driven by repeated elements and novel gene families across ecological guilds.</title>
        <authorList>
            <consortium name="Lawrence Berkeley National Laboratory"/>
            <person name="Harder C.B."/>
            <person name="Miyauchi S."/>
            <person name="Viragh M."/>
            <person name="Kuo A."/>
            <person name="Thoen E."/>
            <person name="Andreopoulos B."/>
            <person name="Lu D."/>
            <person name="Skrede I."/>
            <person name="Drula E."/>
            <person name="Henrissat B."/>
            <person name="Morin E."/>
            <person name="Kohler A."/>
            <person name="Barry K."/>
            <person name="LaButti K."/>
            <person name="Morin E."/>
            <person name="Salamov A."/>
            <person name="Lipzen A."/>
            <person name="Mereny Z."/>
            <person name="Hegedus B."/>
            <person name="Baldrian P."/>
            <person name="Stursova M."/>
            <person name="Weitz H."/>
            <person name="Taylor A."/>
            <person name="Grigoriev I.V."/>
            <person name="Nagy L.G."/>
            <person name="Martin F."/>
            <person name="Kauserud H."/>
        </authorList>
    </citation>
    <scope>NUCLEOTIDE SEQUENCE</scope>
    <source>
        <strain evidence="2">CBHHK002</strain>
    </source>
</reference>
<dbReference type="Proteomes" id="UP001218218">
    <property type="component" value="Unassembled WGS sequence"/>
</dbReference>
<evidence type="ECO:0000256" key="1">
    <source>
        <dbReference type="SAM" id="SignalP"/>
    </source>
</evidence>
<organism evidence="2 3">
    <name type="scientific">Mycena albidolilacea</name>
    <dbReference type="NCBI Taxonomy" id="1033008"/>
    <lineage>
        <taxon>Eukaryota</taxon>
        <taxon>Fungi</taxon>
        <taxon>Dikarya</taxon>
        <taxon>Basidiomycota</taxon>
        <taxon>Agaricomycotina</taxon>
        <taxon>Agaricomycetes</taxon>
        <taxon>Agaricomycetidae</taxon>
        <taxon>Agaricales</taxon>
        <taxon>Marasmiineae</taxon>
        <taxon>Mycenaceae</taxon>
        <taxon>Mycena</taxon>
    </lineage>
</organism>
<keyword evidence="1" id="KW-0732">Signal</keyword>
<sequence length="93" mass="9959">MLLIGLLGLSGGLLGEIAISNHTSRALRSKMLFAPQVKQPGHNVNVKDNPLTEGKGVKVVTFTVLETANTPVLFVRLTVLIKCSTHITKPSLN</sequence>
<accession>A0AAD7ASZ0</accession>
<feature type="signal peptide" evidence="1">
    <location>
        <begin position="1"/>
        <end position="15"/>
    </location>
</feature>
<evidence type="ECO:0000313" key="2">
    <source>
        <dbReference type="EMBL" id="KAJ7367391.1"/>
    </source>
</evidence>
<gene>
    <name evidence="2" type="ORF">DFH08DRAFT_191370</name>
</gene>
<name>A0AAD7ASZ0_9AGAR</name>
<keyword evidence="3" id="KW-1185">Reference proteome</keyword>
<evidence type="ECO:0000313" key="3">
    <source>
        <dbReference type="Proteomes" id="UP001218218"/>
    </source>
</evidence>
<dbReference type="EMBL" id="JARIHO010000002">
    <property type="protein sequence ID" value="KAJ7367391.1"/>
    <property type="molecule type" value="Genomic_DNA"/>
</dbReference>
<feature type="chain" id="PRO_5041980142" evidence="1">
    <location>
        <begin position="16"/>
        <end position="93"/>
    </location>
</feature>